<gene>
    <name evidence="1" type="ORF">NCTC13456_02210</name>
</gene>
<protein>
    <submittedName>
        <fullName evidence="1">Uncharacterized protein</fullName>
    </submittedName>
</protein>
<dbReference type="RefSeq" id="WP_038330351.1">
    <property type="nucleotide sequence ID" value="NZ_JSYQ01000001.1"/>
</dbReference>
<dbReference type="Proteomes" id="UP000254737">
    <property type="component" value="Unassembled WGS sequence"/>
</dbReference>
<dbReference type="AlphaFoldDB" id="A0A376GJ76"/>
<reference evidence="1 2" key="1">
    <citation type="submission" date="2018-06" db="EMBL/GenBank/DDBJ databases">
        <authorList>
            <consortium name="Pathogen Informatics"/>
            <person name="Doyle S."/>
        </authorList>
    </citation>
    <scope>NUCLEOTIDE SEQUENCE [LARGE SCALE GENOMIC DNA]</scope>
    <source>
        <strain evidence="1 2">NCTC13456</strain>
    </source>
</reference>
<evidence type="ECO:0000313" key="1">
    <source>
        <dbReference type="EMBL" id="STD58586.1"/>
    </source>
</evidence>
<sequence>MKYITLIFILFITVVGVQFNSEYYINHSNDTIKGEVIGNNSKVVYFLVNDEKIKLKPKDIKSFVVNDEFDKLVKYVTLKNDKNDFFEEAIVGQLSHYYLRTFNPYDGEKLIFPLLVKNDEIVYVDASNSKKRIAKLISDCPFLLKEWTETNKYPDYDIIKITEAYNKCKRQL</sequence>
<dbReference type="EMBL" id="UFXS01000001">
    <property type="protein sequence ID" value="STD58586.1"/>
    <property type="molecule type" value="Genomic_DNA"/>
</dbReference>
<dbReference type="OrthoDB" id="1451484at2"/>
<organism evidence="1 2">
    <name type="scientific">Empedobacter falsenii</name>
    <dbReference type="NCBI Taxonomy" id="343874"/>
    <lineage>
        <taxon>Bacteria</taxon>
        <taxon>Pseudomonadati</taxon>
        <taxon>Bacteroidota</taxon>
        <taxon>Flavobacteriia</taxon>
        <taxon>Flavobacteriales</taxon>
        <taxon>Weeksellaceae</taxon>
        <taxon>Empedobacter</taxon>
    </lineage>
</organism>
<dbReference type="STRING" id="343874.GCA_000805695_00042"/>
<name>A0A376GJ76_9FLAO</name>
<proteinExistence type="predicted"/>
<evidence type="ECO:0000313" key="2">
    <source>
        <dbReference type="Proteomes" id="UP000254737"/>
    </source>
</evidence>
<accession>A0A376GJ76</accession>